<feature type="domain" description="DUF7347" evidence="2">
    <location>
        <begin position="35"/>
        <end position="108"/>
    </location>
</feature>
<keyword evidence="4" id="KW-1185">Reference proteome</keyword>
<dbReference type="InterPro" id="IPR011991">
    <property type="entry name" value="ArsR-like_HTH"/>
</dbReference>
<dbReference type="EMBL" id="JBHTAS010000001">
    <property type="protein sequence ID" value="MFC7139462.1"/>
    <property type="molecule type" value="Genomic_DNA"/>
</dbReference>
<dbReference type="CDD" id="cd00090">
    <property type="entry name" value="HTH_ARSR"/>
    <property type="match status" value="1"/>
</dbReference>
<evidence type="ECO:0000256" key="1">
    <source>
        <dbReference type="SAM" id="MobiDB-lite"/>
    </source>
</evidence>
<dbReference type="InterPro" id="IPR036390">
    <property type="entry name" value="WH_DNA-bd_sf"/>
</dbReference>
<dbReference type="GeneID" id="78819718"/>
<dbReference type="RefSeq" id="WP_274325049.1">
    <property type="nucleotide sequence ID" value="NZ_CP118158.1"/>
</dbReference>
<name>A0ABD5XWH9_9EURY</name>
<organism evidence="3 4">
    <name type="scientific">Halosimplex aquaticum</name>
    <dbReference type="NCBI Taxonomy" id="3026162"/>
    <lineage>
        <taxon>Archaea</taxon>
        <taxon>Methanobacteriati</taxon>
        <taxon>Methanobacteriota</taxon>
        <taxon>Stenosarchaea group</taxon>
        <taxon>Halobacteria</taxon>
        <taxon>Halobacteriales</taxon>
        <taxon>Haloarculaceae</taxon>
        <taxon>Halosimplex</taxon>
    </lineage>
</organism>
<accession>A0ABD5XWH9</accession>
<feature type="region of interest" description="Disordered" evidence="1">
    <location>
        <begin position="1"/>
        <end position="30"/>
    </location>
</feature>
<reference evidence="3 4" key="1">
    <citation type="journal article" date="2019" name="Int. J. Syst. Evol. Microbiol.">
        <title>The Global Catalogue of Microorganisms (GCM) 10K type strain sequencing project: providing services to taxonomists for standard genome sequencing and annotation.</title>
        <authorList>
            <consortium name="The Broad Institute Genomics Platform"/>
            <consortium name="The Broad Institute Genome Sequencing Center for Infectious Disease"/>
            <person name="Wu L."/>
            <person name="Ma J."/>
        </authorList>
    </citation>
    <scope>NUCLEOTIDE SEQUENCE [LARGE SCALE GENOMIC DNA]</scope>
    <source>
        <strain evidence="3 4">XZYJT29</strain>
    </source>
</reference>
<proteinExistence type="predicted"/>
<gene>
    <name evidence="3" type="ORF">ACFQMA_06365</name>
</gene>
<evidence type="ECO:0000313" key="3">
    <source>
        <dbReference type="EMBL" id="MFC7139462.1"/>
    </source>
</evidence>
<evidence type="ECO:0000313" key="4">
    <source>
        <dbReference type="Proteomes" id="UP001596432"/>
    </source>
</evidence>
<dbReference type="InterPro" id="IPR036388">
    <property type="entry name" value="WH-like_DNA-bd_sf"/>
</dbReference>
<dbReference type="SUPFAM" id="SSF46785">
    <property type="entry name" value="Winged helix' DNA-binding domain"/>
    <property type="match status" value="1"/>
</dbReference>
<dbReference type="Proteomes" id="UP001596432">
    <property type="component" value="Unassembled WGS sequence"/>
</dbReference>
<dbReference type="Pfam" id="PF24038">
    <property type="entry name" value="DUF7347"/>
    <property type="match status" value="1"/>
</dbReference>
<dbReference type="AlphaFoldDB" id="A0ABD5XWH9"/>
<comment type="caution">
    <text evidence="3">The sequence shown here is derived from an EMBL/GenBank/DDBJ whole genome shotgun (WGS) entry which is preliminary data.</text>
</comment>
<dbReference type="InterPro" id="IPR055771">
    <property type="entry name" value="DUF7347"/>
</dbReference>
<sequence>MSEQANGGDAPGERDDARGVVGADGDERADPAAVSDTFTLLSNETRVRILAALADADEETVRFSDLRTRVDVTDSGQFNYHLDRLRGDLVAKTDDGYALTESGRAVASLL</sequence>
<evidence type="ECO:0000259" key="2">
    <source>
        <dbReference type="Pfam" id="PF24038"/>
    </source>
</evidence>
<protein>
    <recommendedName>
        <fullName evidence="2">DUF7347 domain-containing protein</fullName>
    </recommendedName>
</protein>
<dbReference type="Gene3D" id="1.10.10.10">
    <property type="entry name" value="Winged helix-like DNA-binding domain superfamily/Winged helix DNA-binding domain"/>
    <property type="match status" value="1"/>
</dbReference>